<dbReference type="EMBL" id="BPLQ01008818">
    <property type="protein sequence ID" value="GIY39467.1"/>
    <property type="molecule type" value="Genomic_DNA"/>
</dbReference>
<organism evidence="1 2">
    <name type="scientific">Caerostris darwini</name>
    <dbReference type="NCBI Taxonomy" id="1538125"/>
    <lineage>
        <taxon>Eukaryota</taxon>
        <taxon>Metazoa</taxon>
        <taxon>Ecdysozoa</taxon>
        <taxon>Arthropoda</taxon>
        <taxon>Chelicerata</taxon>
        <taxon>Arachnida</taxon>
        <taxon>Araneae</taxon>
        <taxon>Araneomorphae</taxon>
        <taxon>Entelegynae</taxon>
        <taxon>Araneoidea</taxon>
        <taxon>Araneidae</taxon>
        <taxon>Caerostris</taxon>
    </lineage>
</organism>
<gene>
    <name evidence="1" type="ORF">CDAR_538691</name>
</gene>
<reference evidence="1 2" key="1">
    <citation type="submission" date="2021-06" db="EMBL/GenBank/DDBJ databases">
        <title>Caerostris darwini draft genome.</title>
        <authorList>
            <person name="Kono N."/>
            <person name="Arakawa K."/>
        </authorList>
    </citation>
    <scope>NUCLEOTIDE SEQUENCE [LARGE SCALE GENOMIC DNA]</scope>
</reference>
<comment type="caution">
    <text evidence="1">The sequence shown here is derived from an EMBL/GenBank/DDBJ whole genome shotgun (WGS) entry which is preliminary data.</text>
</comment>
<protein>
    <submittedName>
        <fullName evidence="1">Uncharacterized protein</fullName>
    </submittedName>
</protein>
<name>A0AAV4T3L7_9ARAC</name>
<keyword evidence="2" id="KW-1185">Reference proteome</keyword>
<sequence length="249" mass="28969">MAEFKIVRDMRSGDGKSEVALLDIWEFEKHFKIYSIYSSPGSTPDFSFLDVSRSSIFIDLYLVTPDLKDNCKRLILEDPGSGHRQVVAEFAFLPFRSIKWSINLMEVKSRSDRFRRRAELSGSSLDVQAWRRQAAVFKKSLLSLACDQNVANSFMQYFADSQRKGPFARRQSRKVIQKLNYKVKPGVPEENDMTIFNTLITIMYFNRIKKFTYVSQNKKVPRHDGLLSEFPMHLGPRAFESILRLFNKI</sequence>
<evidence type="ECO:0000313" key="2">
    <source>
        <dbReference type="Proteomes" id="UP001054837"/>
    </source>
</evidence>
<dbReference type="AlphaFoldDB" id="A0AAV4T3L7"/>
<dbReference type="Proteomes" id="UP001054837">
    <property type="component" value="Unassembled WGS sequence"/>
</dbReference>
<evidence type="ECO:0000313" key="1">
    <source>
        <dbReference type="EMBL" id="GIY39467.1"/>
    </source>
</evidence>
<accession>A0AAV4T3L7</accession>
<proteinExistence type="predicted"/>